<sequence length="206" mass="23089">MPGQTLNSNLDVGQLRFEQQPLGDSQIQPEFQYRQPEFLAPIEDSHFEPAVTVLSMSLQWERHLAQEKRRNRQLSYMVSMLNDQIQQADINYKALKTQYDRLCNAVDSSQAAWALQDPQKTPTLPSAPAFPNLPSDTTSKPASSAMPPPPPPTPKDDQPQGTKRKGDNTCGNPKRVATRNLVLTPYDRPLSPKSLFSPQTPTSMNF</sequence>
<feature type="compositionally biased region" description="Polar residues" evidence="2">
    <location>
        <begin position="194"/>
        <end position="206"/>
    </location>
</feature>
<evidence type="ECO:0000256" key="1">
    <source>
        <dbReference type="SAM" id="Coils"/>
    </source>
</evidence>
<evidence type="ECO:0000313" key="3">
    <source>
        <dbReference type="EMBL" id="PMD42331.1"/>
    </source>
</evidence>
<proteinExistence type="predicted"/>
<gene>
    <name evidence="3" type="ORF">L207DRAFT_632114</name>
</gene>
<reference evidence="3 4" key="1">
    <citation type="submission" date="2016-04" db="EMBL/GenBank/DDBJ databases">
        <title>A degradative enzymes factory behind the ericoid mycorrhizal symbiosis.</title>
        <authorList>
            <consortium name="DOE Joint Genome Institute"/>
            <person name="Martino E."/>
            <person name="Morin E."/>
            <person name="Grelet G."/>
            <person name="Kuo A."/>
            <person name="Kohler A."/>
            <person name="Daghino S."/>
            <person name="Barry K."/>
            <person name="Choi C."/>
            <person name="Cichocki N."/>
            <person name="Clum A."/>
            <person name="Copeland A."/>
            <person name="Hainaut M."/>
            <person name="Haridas S."/>
            <person name="Labutti K."/>
            <person name="Lindquist E."/>
            <person name="Lipzen A."/>
            <person name="Khouja H.-R."/>
            <person name="Murat C."/>
            <person name="Ohm R."/>
            <person name="Olson A."/>
            <person name="Spatafora J."/>
            <person name="Veneault-Fourrey C."/>
            <person name="Henrissat B."/>
            <person name="Grigoriev I."/>
            <person name="Martin F."/>
            <person name="Perotto S."/>
        </authorList>
    </citation>
    <scope>NUCLEOTIDE SEQUENCE [LARGE SCALE GENOMIC DNA]</scope>
    <source>
        <strain evidence="3 4">F</strain>
    </source>
</reference>
<dbReference type="AlphaFoldDB" id="A0A2J6RUY7"/>
<dbReference type="OrthoDB" id="3550247at2759"/>
<name>A0A2J6RUY7_HYAVF</name>
<feature type="region of interest" description="Disordered" evidence="2">
    <location>
        <begin position="119"/>
        <end position="206"/>
    </location>
</feature>
<dbReference type="Proteomes" id="UP000235786">
    <property type="component" value="Unassembled WGS sequence"/>
</dbReference>
<evidence type="ECO:0000313" key="4">
    <source>
        <dbReference type="Proteomes" id="UP000235786"/>
    </source>
</evidence>
<feature type="coiled-coil region" evidence="1">
    <location>
        <begin position="78"/>
        <end position="105"/>
    </location>
</feature>
<keyword evidence="4" id="KW-1185">Reference proteome</keyword>
<evidence type="ECO:0000256" key="2">
    <source>
        <dbReference type="SAM" id="MobiDB-lite"/>
    </source>
</evidence>
<dbReference type="EMBL" id="KZ613943">
    <property type="protein sequence ID" value="PMD42331.1"/>
    <property type="molecule type" value="Genomic_DNA"/>
</dbReference>
<organism evidence="3 4">
    <name type="scientific">Hyaloscypha variabilis (strain UAMH 11265 / GT02V1 / F)</name>
    <name type="common">Meliniomyces variabilis</name>
    <dbReference type="NCBI Taxonomy" id="1149755"/>
    <lineage>
        <taxon>Eukaryota</taxon>
        <taxon>Fungi</taxon>
        <taxon>Dikarya</taxon>
        <taxon>Ascomycota</taxon>
        <taxon>Pezizomycotina</taxon>
        <taxon>Leotiomycetes</taxon>
        <taxon>Helotiales</taxon>
        <taxon>Hyaloscyphaceae</taxon>
        <taxon>Hyaloscypha</taxon>
        <taxon>Hyaloscypha variabilis</taxon>
    </lineage>
</organism>
<protein>
    <submittedName>
        <fullName evidence="3">Uncharacterized protein</fullName>
    </submittedName>
</protein>
<accession>A0A2J6RUY7</accession>
<keyword evidence="1" id="KW-0175">Coiled coil</keyword>